<feature type="compositionally biased region" description="Low complexity" evidence="1">
    <location>
        <begin position="32"/>
        <end position="46"/>
    </location>
</feature>
<proteinExistence type="predicted"/>
<evidence type="ECO:0000259" key="2">
    <source>
        <dbReference type="Pfam" id="PF12299"/>
    </source>
</evidence>
<sequence>MNVQKSSKKPLKKSVSKTSEIKSGSKNAKTINSKNKLMKSTKSSSKSNKKVHEKIYDNESSDNESSDNESSDNESSDNESSDNESSDNESSVESSDGGSEYEIKKPKRMPSQYSKKFTDNMSDDESDNEYSDDDESDNEYSDDDESDNEYSDYDESEKSNKIYFGSSKKIAVMVSDIINEHFTKKIFDKHEQLIKCKDDKIAELIRKIDKQTILIKDQKSIIKKQNKKINELLSKSNEVLGYTKDTNRKNTYAVKKSFPYSDEHKIENQLIIMKNNNKPIKPKKGEIVKKIYDYTALIIMNESKSVAMNRYCKDHPNGETVLTIDYTPNAMYLWNQCKEELIEDEKIKSNETSCSSFNLRKEYSEGELIEDIKRIHNSNHCCVIYYP</sequence>
<name>A0A0G2Y206_9VIRU</name>
<evidence type="ECO:0000313" key="3">
    <source>
        <dbReference type="EMBL" id="AKI79760.1"/>
    </source>
</evidence>
<feature type="domain" description="DUF3627" evidence="2">
    <location>
        <begin position="247"/>
        <end position="349"/>
    </location>
</feature>
<feature type="compositionally biased region" description="Acidic residues" evidence="1">
    <location>
        <begin position="121"/>
        <end position="155"/>
    </location>
</feature>
<feature type="region of interest" description="Disordered" evidence="1">
    <location>
        <begin position="1"/>
        <end position="157"/>
    </location>
</feature>
<evidence type="ECO:0000256" key="1">
    <source>
        <dbReference type="SAM" id="MobiDB-lite"/>
    </source>
</evidence>
<protein>
    <submittedName>
        <fullName evidence="3">Kila N-terminal domain N1R/P28 DNA binding protein</fullName>
    </submittedName>
</protein>
<evidence type="ECO:0000313" key="4">
    <source>
        <dbReference type="Proteomes" id="UP000240461"/>
    </source>
</evidence>
<reference evidence="3 4" key="1">
    <citation type="submission" date="2014-10" db="EMBL/GenBank/DDBJ databases">
        <title>Pan-genome analysis of Brazilian lineage A amoebal mimiviruses.</title>
        <authorList>
            <person name="Assis F.L."/>
            <person name="Abrahao J.S."/>
            <person name="Kroon E.G."/>
            <person name="Dornas F.P."/>
            <person name="Andrade K.R."/>
            <person name="Borato P.V.M."/>
            <person name="Pilotto M.R."/>
            <person name="Benamar S."/>
            <person name="LaScola B."/>
            <person name="Colson P."/>
        </authorList>
    </citation>
    <scope>NUCLEOTIDE SEQUENCE [LARGE SCALE GENOMIC DNA]</scope>
    <source>
        <strain evidence="3 4">Kroon</strain>
    </source>
</reference>
<keyword evidence="4" id="KW-1185">Reference proteome</keyword>
<dbReference type="InterPro" id="IPR022549">
    <property type="entry name" value="DUF3627"/>
</dbReference>
<feature type="compositionally biased region" description="Polar residues" evidence="1">
    <location>
        <begin position="21"/>
        <end position="31"/>
    </location>
</feature>
<dbReference type="Pfam" id="PF12299">
    <property type="entry name" value="DUF3627"/>
    <property type="match status" value="1"/>
</dbReference>
<feature type="compositionally biased region" description="Basic residues" evidence="1">
    <location>
        <begin position="1"/>
        <end position="15"/>
    </location>
</feature>
<feature type="compositionally biased region" description="Acidic residues" evidence="1">
    <location>
        <begin position="59"/>
        <end position="87"/>
    </location>
</feature>
<dbReference type="KEGG" id="vg:80513558"/>
<accession>A0A0G2Y206</accession>
<dbReference type="Proteomes" id="UP000240461">
    <property type="component" value="Segment"/>
</dbReference>
<organism evidence="3 4">
    <name type="scientific">Acanthamoeba polyphaga mimivirus Kroon</name>
    <dbReference type="NCBI Taxonomy" id="3069720"/>
    <lineage>
        <taxon>Viruses</taxon>
        <taxon>Varidnaviria</taxon>
        <taxon>Bamfordvirae</taxon>
        <taxon>Nucleocytoviricota</taxon>
        <taxon>Megaviricetes</taxon>
        <taxon>Imitervirales</taxon>
        <taxon>Mimiviridae</taxon>
        <taxon>Megamimivirinae</taxon>
        <taxon>Mimivirus</taxon>
        <taxon>Mimivirus lagoaense</taxon>
    </lineage>
</organism>
<dbReference type="EMBL" id="KM982402">
    <property type="protein sequence ID" value="AKI79760.1"/>
    <property type="molecule type" value="Genomic_DNA"/>
</dbReference>